<evidence type="ECO:0000259" key="1">
    <source>
        <dbReference type="Pfam" id="PF15919"/>
    </source>
</evidence>
<protein>
    <recommendedName>
        <fullName evidence="1">HicB-like antitoxin of toxin-antitoxin system domain-containing protein</fullName>
    </recommendedName>
</protein>
<dbReference type="InterPro" id="IPR035069">
    <property type="entry name" value="TTHA1013/TTHA0281-like"/>
</dbReference>
<proteinExistence type="predicted"/>
<dbReference type="Proteomes" id="UP000299794">
    <property type="component" value="Unassembled WGS sequence"/>
</dbReference>
<dbReference type="InterPro" id="IPR031807">
    <property type="entry name" value="HicB-like"/>
</dbReference>
<dbReference type="Gene3D" id="3.30.160.250">
    <property type="match status" value="1"/>
</dbReference>
<sequence>MKIKVIVWQEDNVWCASVPALPGCHTWGESYEHLMEMVKDAIEGWLEVASEQQSPTEKQQLVEISL</sequence>
<name>A0A4P5ZTW6_PLAAG</name>
<dbReference type="RefSeq" id="WP_026787389.1">
    <property type="nucleotide sequence ID" value="NZ_BJCD01000034.1"/>
</dbReference>
<gene>
    <name evidence="2" type="ORF">PA905_12410</name>
</gene>
<dbReference type="PANTHER" id="PTHR34504">
    <property type="entry name" value="ANTITOXIN HICB"/>
    <property type="match status" value="1"/>
</dbReference>
<evidence type="ECO:0000313" key="3">
    <source>
        <dbReference type="Proteomes" id="UP000299794"/>
    </source>
</evidence>
<evidence type="ECO:0000313" key="2">
    <source>
        <dbReference type="EMBL" id="GDZ93405.1"/>
    </source>
</evidence>
<accession>A0A4P5ZTW6</accession>
<dbReference type="InterPro" id="IPR051404">
    <property type="entry name" value="TA_system_antitoxin"/>
</dbReference>
<dbReference type="PANTHER" id="PTHR34504:SF2">
    <property type="entry name" value="UPF0150 PROTEIN SSL0259"/>
    <property type="match status" value="1"/>
</dbReference>
<reference evidence="3" key="1">
    <citation type="submission" date="2019-02" db="EMBL/GenBank/DDBJ databases">
        <title>Draft genome sequence of Planktothrix agardhii NIES-905.</title>
        <authorList>
            <person name="Yamaguchi H."/>
            <person name="Suzuki S."/>
            <person name="Kawachi M."/>
        </authorList>
    </citation>
    <scope>NUCLEOTIDE SEQUENCE [LARGE SCALE GENOMIC DNA]</scope>
    <source>
        <strain evidence="3">CCAP 1459/11A</strain>
    </source>
</reference>
<comment type="caution">
    <text evidence="2">The sequence shown here is derived from an EMBL/GenBank/DDBJ whole genome shotgun (WGS) entry which is preliminary data.</text>
</comment>
<organism evidence="2 3">
    <name type="scientific">Planktothrix agardhii CCAP 1459/11A</name>
    <dbReference type="NCBI Taxonomy" id="282420"/>
    <lineage>
        <taxon>Bacteria</taxon>
        <taxon>Bacillati</taxon>
        <taxon>Cyanobacteriota</taxon>
        <taxon>Cyanophyceae</taxon>
        <taxon>Oscillatoriophycideae</taxon>
        <taxon>Oscillatoriales</taxon>
        <taxon>Microcoleaceae</taxon>
        <taxon>Planktothrix</taxon>
    </lineage>
</organism>
<dbReference type="Pfam" id="PF15919">
    <property type="entry name" value="HicB_lk_antitox"/>
    <property type="match status" value="1"/>
</dbReference>
<dbReference type="SUPFAM" id="SSF143100">
    <property type="entry name" value="TTHA1013/TTHA0281-like"/>
    <property type="match status" value="1"/>
</dbReference>
<dbReference type="AlphaFoldDB" id="A0A4P5ZTW6"/>
<feature type="domain" description="HicB-like antitoxin of toxin-antitoxin system" evidence="1">
    <location>
        <begin position="8"/>
        <end position="61"/>
    </location>
</feature>
<dbReference type="EMBL" id="BJCD01000034">
    <property type="protein sequence ID" value="GDZ93405.1"/>
    <property type="molecule type" value="Genomic_DNA"/>
</dbReference>